<gene>
    <name evidence="2" type="ORF">W97_03104</name>
</gene>
<dbReference type="HOGENOM" id="CLU_120565_0_0_1"/>
<protein>
    <submittedName>
        <fullName evidence="2">Uncharacterized protein</fullName>
    </submittedName>
</protein>
<reference evidence="3" key="1">
    <citation type="submission" date="2012-06" db="EMBL/GenBank/DDBJ databases">
        <title>The genome sequence of Coniosporium apollinis CBS 100218.</title>
        <authorList>
            <consortium name="The Broad Institute Genome Sequencing Platform"/>
            <person name="Cuomo C."/>
            <person name="Gorbushina A."/>
            <person name="Noack S."/>
            <person name="Walker B."/>
            <person name="Young S.K."/>
            <person name="Zeng Q."/>
            <person name="Gargeya S."/>
            <person name="Fitzgerald M."/>
            <person name="Haas B."/>
            <person name="Abouelleil A."/>
            <person name="Alvarado L."/>
            <person name="Arachchi H.M."/>
            <person name="Berlin A.M."/>
            <person name="Chapman S.B."/>
            <person name="Goldberg J."/>
            <person name="Griggs A."/>
            <person name="Gujja S."/>
            <person name="Hansen M."/>
            <person name="Howarth C."/>
            <person name="Imamovic A."/>
            <person name="Larimer J."/>
            <person name="McCowan C."/>
            <person name="Montmayeur A."/>
            <person name="Murphy C."/>
            <person name="Neiman D."/>
            <person name="Pearson M."/>
            <person name="Priest M."/>
            <person name="Roberts A."/>
            <person name="Saif S."/>
            <person name="Shea T."/>
            <person name="Sisk P."/>
            <person name="Sykes S."/>
            <person name="Wortman J."/>
            <person name="Nusbaum C."/>
            <person name="Birren B."/>
        </authorList>
    </citation>
    <scope>NUCLEOTIDE SEQUENCE [LARGE SCALE GENOMIC DNA]</scope>
    <source>
        <strain evidence="3">CBS 100218</strain>
    </source>
</reference>
<evidence type="ECO:0000313" key="2">
    <source>
        <dbReference type="EMBL" id="EON63876.1"/>
    </source>
</evidence>
<dbReference type="OrthoDB" id="2819018at2759"/>
<dbReference type="STRING" id="1168221.R7YQC1"/>
<dbReference type="Proteomes" id="UP000016924">
    <property type="component" value="Unassembled WGS sequence"/>
</dbReference>
<keyword evidence="3" id="KW-1185">Reference proteome</keyword>
<evidence type="ECO:0000256" key="1">
    <source>
        <dbReference type="SAM" id="Phobius"/>
    </source>
</evidence>
<feature type="transmembrane region" description="Helical" evidence="1">
    <location>
        <begin position="113"/>
        <end position="131"/>
    </location>
</feature>
<dbReference type="AlphaFoldDB" id="R7YQC1"/>
<dbReference type="GeneID" id="19900415"/>
<dbReference type="EMBL" id="JH767565">
    <property type="protein sequence ID" value="EON63876.1"/>
    <property type="molecule type" value="Genomic_DNA"/>
</dbReference>
<feature type="transmembrane region" description="Helical" evidence="1">
    <location>
        <begin position="55"/>
        <end position="72"/>
    </location>
</feature>
<keyword evidence="1" id="KW-0812">Transmembrane</keyword>
<evidence type="ECO:0000313" key="3">
    <source>
        <dbReference type="Proteomes" id="UP000016924"/>
    </source>
</evidence>
<dbReference type="OMA" id="QWALEVE"/>
<feature type="transmembrane region" description="Helical" evidence="1">
    <location>
        <begin position="143"/>
        <end position="165"/>
    </location>
</feature>
<proteinExistence type="predicted"/>
<keyword evidence="1" id="KW-0472">Membrane</keyword>
<organism evidence="2 3">
    <name type="scientific">Coniosporium apollinis (strain CBS 100218)</name>
    <name type="common">Rock-inhabiting black yeast</name>
    <dbReference type="NCBI Taxonomy" id="1168221"/>
    <lineage>
        <taxon>Eukaryota</taxon>
        <taxon>Fungi</taxon>
        <taxon>Dikarya</taxon>
        <taxon>Ascomycota</taxon>
        <taxon>Pezizomycotina</taxon>
        <taxon>Dothideomycetes</taxon>
        <taxon>Dothideomycetes incertae sedis</taxon>
        <taxon>Coniosporium</taxon>
    </lineage>
</organism>
<dbReference type="InterPro" id="IPR046580">
    <property type="entry name" value="DUF6640"/>
</dbReference>
<accession>R7YQC1</accession>
<dbReference type="eggNOG" id="ENOG502SQJK">
    <property type="taxonomic scope" value="Eukaryota"/>
</dbReference>
<sequence>MPTYGSQTSNTLRPGRLLLTFVGLMTSFACFIADWNETHIYNPTWPPHAKFHNGQTMSMGLLLGLATLWYTYRPVGSASRVDRIRKDVKEGDARKQWALEVEKQKERMSLDTAAVLASLYWITQLMAFAYPDVAAVDPPGDPNALPVQLPISGVLLACTGLGYWLEAQRLSA</sequence>
<dbReference type="Pfam" id="PF20345">
    <property type="entry name" value="DUF6640"/>
    <property type="match status" value="2"/>
</dbReference>
<keyword evidence="1" id="KW-1133">Transmembrane helix</keyword>
<feature type="transmembrane region" description="Helical" evidence="1">
    <location>
        <begin position="17"/>
        <end position="35"/>
    </location>
</feature>
<dbReference type="RefSeq" id="XP_007779193.1">
    <property type="nucleotide sequence ID" value="XM_007781003.1"/>
</dbReference>
<name>R7YQC1_CONA1</name>